<name>A0A4P9ZEW8_9ASCO</name>
<dbReference type="GO" id="GO:0000917">
    <property type="term" value="P:division septum assembly"/>
    <property type="evidence" value="ECO:0007669"/>
    <property type="project" value="TreeGrafter"/>
</dbReference>
<dbReference type="InterPro" id="IPR053060">
    <property type="entry name" value="Cytokinesis_Signaling_Reg"/>
</dbReference>
<dbReference type="GO" id="GO:0000935">
    <property type="term" value="C:division septum"/>
    <property type="evidence" value="ECO:0007669"/>
    <property type="project" value="TreeGrafter"/>
</dbReference>
<dbReference type="PANTHER" id="PTHR36419:SF1">
    <property type="entry name" value="RHO1 GEF LOCALIZING PROTEIN 1"/>
    <property type="match status" value="1"/>
</dbReference>
<evidence type="ECO:0008006" key="3">
    <source>
        <dbReference type="Google" id="ProtNLM"/>
    </source>
</evidence>
<reference evidence="2" key="1">
    <citation type="journal article" date="2018" name="Nat. Microbiol.">
        <title>Leveraging single-cell genomics to expand the fungal tree of life.</title>
        <authorList>
            <person name="Ahrendt S.R."/>
            <person name="Quandt C.A."/>
            <person name="Ciobanu D."/>
            <person name="Clum A."/>
            <person name="Salamov A."/>
            <person name="Andreopoulos B."/>
            <person name="Cheng J.F."/>
            <person name="Woyke T."/>
            <person name="Pelin A."/>
            <person name="Henrissat B."/>
            <person name="Reynolds N.K."/>
            <person name="Benny G.L."/>
            <person name="Smith M.E."/>
            <person name="James T.Y."/>
            <person name="Grigoriev I.V."/>
        </authorList>
    </citation>
    <scope>NUCLEOTIDE SEQUENCE [LARGE SCALE GENOMIC DNA]</scope>
    <source>
        <strain evidence="2">Baker2002</strain>
    </source>
</reference>
<organism evidence="1 2">
    <name type="scientific">Metschnikowia bicuspidata</name>
    <dbReference type="NCBI Taxonomy" id="27322"/>
    <lineage>
        <taxon>Eukaryota</taxon>
        <taxon>Fungi</taxon>
        <taxon>Dikarya</taxon>
        <taxon>Ascomycota</taxon>
        <taxon>Saccharomycotina</taxon>
        <taxon>Pichiomycetes</taxon>
        <taxon>Metschnikowiaceae</taxon>
        <taxon>Metschnikowia</taxon>
    </lineage>
</organism>
<dbReference type="Proteomes" id="UP000268321">
    <property type="component" value="Unassembled WGS sequence"/>
</dbReference>
<accession>A0A4P9ZEW8</accession>
<keyword evidence="2" id="KW-1185">Reference proteome</keyword>
<gene>
    <name evidence="1" type="ORF">METBISCDRAFT_14013</name>
</gene>
<evidence type="ECO:0000313" key="1">
    <source>
        <dbReference type="EMBL" id="RKP31505.1"/>
    </source>
</evidence>
<dbReference type="PANTHER" id="PTHR36419">
    <property type="entry name" value="ARRESTIN FAMILY PROTEIN 1"/>
    <property type="match status" value="1"/>
</dbReference>
<proteinExistence type="predicted"/>
<sequence>MIPAAECPVYMSLRCDGSAIVKGCPGVPHSMPRIETTIEIRPVNGVPFFCRSVGFELRTEQTVSLPATLGSNDVRKSVKVAGDPMVYAPPVGQFAHEILALDVPIIIPLDLTVVPSAAFDAWGATTVHHLVVKATVGASAAAEMSFVQIFAVPIKTYDTLPLYRQYNEPIKDTQLSDDSQVRTDIVLPVSAVGPHDGIVLQLKIAANCLHRCVSNNLLLKLVNVQLKEVLECFDGGLPARKDRKLYDTTKEYSQPLNTEGISREFQLTFPYFNDLLDLYTTRRLAPKGGEVTTTSASFNRNSNFAQLPEGVPLTNVRGFTLVGKLYSLRYELVLKIKVGRGKDFEYTMPITASPFDRESSAFLIDWIKRECVYAREWFGKPLVAKFAHSHSWNSVYSDLKRLIPPPSVYMNTRADWVRLGYNPEAFGRPNVEKTLSDYID</sequence>
<dbReference type="AlphaFoldDB" id="A0A4P9ZEW8"/>
<dbReference type="EMBL" id="ML004441">
    <property type="protein sequence ID" value="RKP31505.1"/>
    <property type="molecule type" value="Genomic_DNA"/>
</dbReference>
<evidence type="ECO:0000313" key="2">
    <source>
        <dbReference type="Proteomes" id="UP000268321"/>
    </source>
</evidence>
<dbReference type="OrthoDB" id="4001642at2759"/>
<protein>
    <recommendedName>
        <fullName evidence="3">Arrestin-like N-terminal domain-containing protein</fullName>
    </recommendedName>
</protein>